<accession>A0A6A6RSY9</accession>
<dbReference type="AlphaFoldDB" id="A0A6A6RSY9"/>
<gene>
    <name evidence="1" type="ORF">P280DRAFT_96256</name>
</gene>
<protein>
    <submittedName>
        <fullName evidence="1">Uncharacterized protein</fullName>
    </submittedName>
</protein>
<proteinExistence type="predicted"/>
<sequence>MLILGSSQPSRPLVSTCVPFTSTTPGRHALQRPDSLPSKLKPYRNASDRCLNLTGRSISTVQSLSCAAVYTCQHARCGARCFSGFLRWPTSMRIRPRCHLPQPTKVEVYIELKLTDRGTCTTSVVESKFCAWFLPCWHHYSGEPLPCFVDLASRIFETWNHGPTHRFSTRCFCEKHKHAENDSSRSC</sequence>
<reference evidence="1" key="1">
    <citation type="journal article" date="2020" name="Stud. Mycol.">
        <title>101 Dothideomycetes genomes: a test case for predicting lifestyles and emergence of pathogens.</title>
        <authorList>
            <person name="Haridas S."/>
            <person name="Albert R."/>
            <person name="Binder M."/>
            <person name="Bloem J."/>
            <person name="Labutti K."/>
            <person name="Salamov A."/>
            <person name="Andreopoulos B."/>
            <person name="Baker S."/>
            <person name="Barry K."/>
            <person name="Bills G."/>
            <person name="Bluhm B."/>
            <person name="Cannon C."/>
            <person name="Castanera R."/>
            <person name="Culley D."/>
            <person name="Daum C."/>
            <person name="Ezra D."/>
            <person name="Gonzalez J."/>
            <person name="Henrissat B."/>
            <person name="Kuo A."/>
            <person name="Liang C."/>
            <person name="Lipzen A."/>
            <person name="Lutzoni F."/>
            <person name="Magnuson J."/>
            <person name="Mondo S."/>
            <person name="Nolan M."/>
            <person name="Ohm R."/>
            <person name="Pangilinan J."/>
            <person name="Park H.-J."/>
            <person name="Ramirez L."/>
            <person name="Alfaro M."/>
            <person name="Sun H."/>
            <person name="Tritt A."/>
            <person name="Yoshinaga Y."/>
            <person name="Zwiers L.-H."/>
            <person name="Turgeon B."/>
            <person name="Goodwin S."/>
            <person name="Spatafora J."/>
            <person name="Crous P."/>
            <person name="Grigoriev I."/>
        </authorList>
    </citation>
    <scope>NUCLEOTIDE SEQUENCE</scope>
    <source>
        <strain evidence="1">CBS 473.64</strain>
    </source>
</reference>
<dbReference type="EMBL" id="MU006792">
    <property type="protein sequence ID" value="KAF2637771.1"/>
    <property type="molecule type" value="Genomic_DNA"/>
</dbReference>
<organism evidence="1 2">
    <name type="scientific">Massarina eburnea CBS 473.64</name>
    <dbReference type="NCBI Taxonomy" id="1395130"/>
    <lineage>
        <taxon>Eukaryota</taxon>
        <taxon>Fungi</taxon>
        <taxon>Dikarya</taxon>
        <taxon>Ascomycota</taxon>
        <taxon>Pezizomycotina</taxon>
        <taxon>Dothideomycetes</taxon>
        <taxon>Pleosporomycetidae</taxon>
        <taxon>Pleosporales</taxon>
        <taxon>Massarineae</taxon>
        <taxon>Massarinaceae</taxon>
        <taxon>Massarina</taxon>
    </lineage>
</organism>
<keyword evidence="2" id="KW-1185">Reference proteome</keyword>
<evidence type="ECO:0000313" key="1">
    <source>
        <dbReference type="EMBL" id="KAF2637771.1"/>
    </source>
</evidence>
<name>A0A6A6RSY9_9PLEO</name>
<dbReference type="Proteomes" id="UP000799753">
    <property type="component" value="Unassembled WGS sequence"/>
</dbReference>
<evidence type="ECO:0000313" key="2">
    <source>
        <dbReference type="Proteomes" id="UP000799753"/>
    </source>
</evidence>